<dbReference type="AlphaFoldDB" id="A0AAV4MW32"/>
<keyword evidence="2" id="KW-1185">Reference proteome</keyword>
<accession>A0AAV4MW32</accession>
<evidence type="ECO:0000313" key="1">
    <source>
        <dbReference type="EMBL" id="GIX76690.1"/>
    </source>
</evidence>
<gene>
    <name evidence="1" type="ORF">CEXT_799591</name>
</gene>
<dbReference type="Proteomes" id="UP001054945">
    <property type="component" value="Unassembled WGS sequence"/>
</dbReference>
<comment type="caution">
    <text evidence="1">The sequence shown here is derived from an EMBL/GenBank/DDBJ whole genome shotgun (WGS) entry which is preliminary data.</text>
</comment>
<protein>
    <submittedName>
        <fullName evidence="1">Uncharacterized protein</fullName>
    </submittedName>
</protein>
<organism evidence="1 2">
    <name type="scientific">Caerostris extrusa</name>
    <name type="common">Bark spider</name>
    <name type="synonym">Caerostris bankana</name>
    <dbReference type="NCBI Taxonomy" id="172846"/>
    <lineage>
        <taxon>Eukaryota</taxon>
        <taxon>Metazoa</taxon>
        <taxon>Ecdysozoa</taxon>
        <taxon>Arthropoda</taxon>
        <taxon>Chelicerata</taxon>
        <taxon>Arachnida</taxon>
        <taxon>Araneae</taxon>
        <taxon>Araneomorphae</taxon>
        <taxon>Entelegynae</taxon>
        <taxon>Araneoidea</taxon>
        <taxon>Araneidae</taxon>
        <taxon>Caerostris</taxon>
    </lineage>
</organism>
<proteinExistence type="predicted"/>
<name>A0AAV4MW32_CAEEX</name>
<dbReference type="EMBL" id="BPLR01020278">
    <property type="protein sequence ID" value="GIX76690.1"/>
    <property type="molecule type" value="Genomic_DNA"/>
</dbReference>
<evidence type="ECO:0000313" key="2">
    <source>
        <dbReference type="Proteomes" id="UP001054945"/>
    </source>
</evidence>
<sequence>MQEIEYTYLWSESMRNGRWMTRITEVCITALKVPNDFKRHVSSRGLVLRTSKSATKTENVRALSRYENMGKCLVKDSALQNILESYEPANMPPCLRR</sequence>
<reference evidence="1 2" key="1">
    <citation type="submission" date="2021-06" db="EMBL/GenBank/DDBJ databases">
        <title>Caerostris extrusa draft genome.</title>
        <authorList>
            <person name="Kono N."/>
            <person name="Arakawa K."/>
        </authorList>
    </citation>
    <scope>NUCLEOTIDE SEQUENCE [LARGE SCALE GENOMIC DNA]</scope>
</reference>